<dbReference type="EMBL" id="AVOT02014832">
    <property type="protein sequence ID" value="MBW0498648.1"/>
    <property type="molecule type" value="Genomic_DNA"/>
</dbReference>
<reference evidence="1" key="1">
    <citation type="submission" date="2021-03" db="EMBL/GenBank/DDBJ databases">
        <title>Draft genome sequence of rust myrtle Austropuccinia psidii MF-1, a brazilian biotype.</title>
        <authorList>
            <person name="Quecine M.C."/>
            <person name="Pachon D.M.R."/>
            <person name="Bonatelli M.L."/>
            <person name="Correr F.H."/>
            <person name="Franceschini L.M."/>
            <person name="Leite T.F."/>
            <person name="Margarido G.R.A."/>
            <person name="Almeida C.A."/>
            <person name="Ferrarezi J.A."/>
            <person name="Labate C.A."/>
        </authorList>
    </citation>
    <scope>NUCLEOTIDE SEQUENCE</scope>
    <source>
        <strain evidence="1">MF-1</strain>
    </source>
</reference>
<keyword evidence="2" id="KW-1185">Reference proteome</keyword>
<dbReference type="AlphaFoldDB" id="A0A9Q3DBA1"/>
<accession>A0A9Q3DBA1</accession>
<protein>
    <submittedName>
        <fullName evidence="1">Uncharacterized protein</fullName>
    </submittedName>
</protein>
<evidence type="ECO:0000313" key="1">
    <source>
        <dbReference type="EMBL" id="MBW0498648.1"/>
    </source>
</evidence>
<comment type="caution">
    <text evidence="1">The sequence shown here is derived from an EMBL/GenBank/DDBJ whole genome shotgun (WGS) entry which is preliminary data.</text>
</comment>
<evidence type="ECO:0000313" key="2">
    <source>
        <dbReference type="Proteomes" id="UP000765509"/>
    </source>
</evidence>
<organism evidence="1 2">
    <name type="scientific">Austropuccinia psidii MF-1</name>
    <dbReference type="NCBI Taxonomy" id="1389203"/>
    <lineage>
        <taxon>Eukaryota</taxon>
        <taxon>Fungi</taxon>
        <taxon>Dikarya</taxon>
        <taxon>Basidiomycota</taxon>
        <taxon>Pucciniomycotina</taxon>
        <taxon>Pucciniomycetes</taxon>
        <taxon>Pucciniales</taxon>
        <taxon>Sphaerophragmiaceae</taxon>
        <taxon>Austropuccinia</taxon>
    </lineage>
</organism>
<gene>
    <name evidence="1" type="ORF">O181_038363</name>
</gene>
<name>A0A9Q3DBA1_9BASI</name>
<sequence>MSEFFIHRETLREFKGYVEHAVKRRTAEQSLAQDIINILEDVTTRTRIGPSRVNLKTRFTKPWKDSVDESPKENANTMKYKSADVIRKCHIFQITTHLANTYPRKRKINEIEIEKELDVEKDGVNEENSDDKS</sequence>
<dbReference type="Proteomes" id="UP000765509">
    <property type="component" value="Unassembled WGS sequence"/>
</dbReference>
<proteinExistence type="predicted"/>